<dbReference type="PANTHER" id="PTHR45947:SF3">
    <property type="entry name" value="SULFOQUINOVOSYL TRANSFERASE SQD2"/>
    <property type="match status" value="1"/>
</dbReference>
<dbReference type="CDD" id="cd03801">
    <property type="entry name" value="GT4_PimA-like"/>
    <property type="match status" value="1"/>
</dbReference>
<keyword evidence="3" id="KW-1185">Reference proteome</keyword>
<dbReference type="Gene3D" id="3.40.50.2000">
    <property type="entry name" value="Glycogen Phosphorylase B"/>
    <property type="match status" value="2"/>
</dbReference>
<evidence type="ECO:0000313" key="2">
    <source>
        <dbReference type="EMBL" id="MDZ7281843.1"/>
    </source>
</evidence>
<sequence length="385" mass="42302">MNLSAHIAETPVTEKQASGRSATRAKRRRIMMIAPHFEEYALHMCMALAEDADVLLALNLGRLRKDYEGRPFPATPGITFHDTRFESPLDGLRLFKSVLAFRPETIHLQEASGLRKALTCAALVALVRPFCRIALTVHDPSPHEGRDAVIAQRLDRYRRFVRRAAQVVFVHGEYCRKRYLDVRENQSQSVVVIDHGEILGERPTDLPDPHARPLAIFGFGRMEAYKGLHIFLDALKLLHTRGVVPTVVLAGSGPEMDRLEGEFAAMPGVTVDNAFITSERLIDEMAATDLVVMPYLTATQSGVLAATLANRRFVVASGVGGIPDIVADGHNGLLVPPGDPAALADALERVARDPALRQRLSDGAAQTASERLAWSQIVPKMLAQY</sequence>
<dbReference type="EMBL" id="JAOBTW010000007">
    <property type="protein sequence ID" value="MDZ7281843.1"/>
    <property type="molecule type" value="Genomic_DNA"/>
</dbReference>
<feature type="region of interest" description="Disordered" evidence="1">
    <location>
        <begin position="1"/>
        <end position="23"/>
    </location>
</feature>
<proteinExistence type="predicted"/>
<accession>A0ABU5LPL0</accession>
<name>A0ABU5LPL0_9SPHN</name>
<evidence type="ECO:0000313" key="3">
    <source>
        <dbReference type="Proteomes" id="UP001292182"/>
    </source>
</evidence>
<dbReference type="PANTHER" id="PTHR45947">
    <property type="entry name" value="SULFOQUINOVOSYL TRANSFERASE SQD2"/>
    <property type="match status" value="1"/>
</dbReference>
<dbReference type="RefSeq" id="WP_322539056.1">
    <property type="nucleotide sequence ID" value="NZ_JAOBTW010000007.1"/>
</dbReference>
<comment type="caution">
    <text evidence="2">The sequence shown here is derived from an EMBL/GenBank/DDBJ whole genome shotgun (WGS) entry which is preliminary data.</text>
</comment>
<gene>
    <name evidence="2" type="ORF">N4G62_07365</name>
</gene>
<dbReference type="Proteomes" id="UP001292182">
    <property type="component" value="Unassembled WGS sequence"/>
</dbReference>
<evidence type="ECO:0000256" key="1">
    <source>
        <dbReference type="SAM" id="MobiDB-lite"/>
    </source>
</evidence>
<dbReference type="SUPFAM" id="SSF53756">
    <property type="entry name" value="UDP-Glycosyltransferase/glycogen phosphorylase"/>
    <property type="match status" value="1"/>
</dbReference>
<organism evidence="2 3">
    <name type="scientific">Sphingomonas sanguinis</name>
    <dbReference type="NCBI Taxonomy" id="33051"/>
    <lineage>
        <taxon>Bacteria</taxon>
        <taxon>Pseudomonadati</taxon>
        <taxon>Pseudomonadota</taxon>
        <taxon>Alphaproteobacteria</taxon>
        <taxon>Sphingomonadales</taxon>
        <taxon>Sphingomonadaceae</taxon>
        <taxon>Sphingomonas</taxon>
    </lineage>
</organism>
<reference evidence="3" key="1">
    <citation type="submission" date="2023-07" db="EMBL/GenBank/DDBJ databases">
        <title>Whole genome sequence analysis of rice epiphytic Sphingomonas sanguinis OsEp_Plm_15B2.</title>
        <authorList>
            <person name="Sahu K.P."/>
            <person name="Asharani P."/>
            <person name="Reddy B."/>
            <person name="Kumar A."/>
        </authorList>
    </citation>
    <scope>NUCLEOTIDE SEQUENCE [LARGE SCALE GENOMIC DNA]</scope>
    <source>
        <strain evidence="3">OsEp_Plm_15B2</strain>
    </source>
</reference>
<dbReference type="InterPro" id="IPR050194">
    <property type="entry name" value="Glycosyltransferase_grp1"/>
</dbReference>
<dbReference type="Pfam" id="PF13692">
    <property type="entry name" value="Glyco_trans_1_4"/>
    <property type="match status" value="1"/>
</dbReference>
<protein>
    <submittedName>
        <fullName evidence="2">Glycosyltransferase family 4 protein</fullName>
    </submittedName>
</protein>